<evidence type="ECO:0000313" key="2">
    <source>
        <dbReference type="EMBL" id="UZT28932.1"/>
    </source>
</evidence>
<evidence type="ECO:0000313" key="3">
    <source>
        <dbReference type="EMBL" id="UZT29270.1"/>
    </source>
</evidence>
<dbReference type="EMBL" id="OP765507">
    <property type="protein sequence ID" value="UZT28932.1"/>
    <property type="molecule type" value="Genomic_DNA"/>
</dbReference>
<proteinExistence type="predicted"/>
<dbReference type="EMBL" id="OP765584">
    <property type="protein sequence ID" value="UZT29270.1"/>
    <property type="molecule type" value="Genomic_DNA"/>
</dbReference>
<reference evidence="2" key="1">
    <citation type="submission" date="2022-10" db="EMBL/GenBank/DDBJ databases">
        <title>Genomics discovery of giant fungal viruses from subsurface oceanic crustal fluids.</title>
        <authorList>
            <person name="Bhattacharjee A.S."/>
            <person name="Schulz F."/>
            <person name="Woyke T."/>
            <person name="Orcutt B.N."/>
            <person name="Matinez Martinez J."/>
        </authorList>
    </citation>
    <scope>NUCLEOTIDE SEQUENCE</scope>
    <source>
        <strain evidence="2">VSAG1.JdFR</strain>
        <strain evidence="3">VSAG8.JdFR</strain>
    </source>
</reference>
<protein>
    <submittedName>
        <fullName evidence="2">Uncharacterized protein</fullName>
    </submittedName>
</protein>
<keyword evidence="1" id="KW-0472">Membrane</keyword>
<sequence>MSNNIYQSFNNINLIENSFRNDNNKFLIIKYLLLLLVCSIYVVYFYLVSMYFGELENKNNYKTFSLYCILIPIYTVIITNTYLYLKNVKKNIL</sequence>
<name>A0A9E8G698_9VIRU</name>
<feature type="transmembrane region" description="Helical" evidence="1">
    <location>
        <begin position="31"/>
        <end position="52"/>
    </location>
</feature>
<evidence type="ECO:0000256" key="1">
    <source>
        <dbReference type="SAM" id="Phobius"/>
    </source>
</evidence>
<keyword evidence="1" id="KW-0812">Transmembrane</keyword>
<organism evidence="2">
    <name type="scientific">Nucleocytoviricota sp</name>
    <dbReference type="NCBI Taxonomy" id="2809609"/>
    <lineage>
        <taxon>Viruses</taxon>
        <taxon>Varidnaviria</taxon>
        <taxon>Bamfordvirae</taxon>
        <taxon>Nucleocytoviricota</taxon>
    </lineage>
</organism>
<keyword evidence="1" id="KW-1133">Transmembrane helix</keyword>
<accession>A0A9E8G698</accession>
<feature type="transmembrane region" description="Helical" evidence="1">
    <location>
        <begin position="64"/>
        <end position="85"/>
    </location>
</feature>